<feature type="domain" description="Protein kinase" evidence="11">
    <location>
        <begin position="252"/>
        <end position="384"/>
    </location>
</feature>
<dbReference type="SMART" id="SM00220">
    <property type="entry name" value="S_TKc"/>
    <property type="match status" value="1"/>
</dbReference>
<feature type="binding site" evidence="9">
    <location>
        <position position="281"/>
    </location>
    <ligand>
        <name>ATP</name>
        <dbReference type="ChEBI" id="CHEBI:30616"/>
    </ligand>
</feature>
<evidence type="ECO:0000256" key="3">
    <source>
        <dbReference type="ARBA" id="ARBA00022679"/>
    </source>
</evidence>
<dbReference type="Pfam" id="PF00069">
    <property type="entry name" value="Pkinase"/>
    <property type="match status" value="1"/>
</dbReference>
<dbReference type="PROSITE" id="PS50011">
    <property type="entry name" value="PROTEIN_KINASE_DOM"/>
    <property type="match status" value="1"/>
</dbReference>
<evidence type="ECO:0000259" key="10">
    <source>
        <dbReference type="PROSITE" id="PS50006"/>
    </source>
</evidence>
<dbReference type="PANTHER" id="PTHR43895:SF32">
    <property type="entry name" value="SERINE_THREONINE-PROTEIN KINASE CHK1"/>
    <property type="match status" value="1"/>
</dbReference>
<evidence type="ECO:0000256" key="4">
    <source>
        <dbReference type="ARBA" id="ARBA00022741"/>
    </source>
</evidence>
<evidence type="ECO:0000259" key="11">
    <source>
        <dbReference type="PROSITE" id="PS50011"/>
    </source>
</evidence>
<name>A0ABN9S8Y2_9DINO</name>
<keyword evidence="2" id="KW-0723">Serine/threonine-protein kinase</keyword>
<dbReference type="EC" id="2.7.11.1" evidence="1"/>
<dbReference type="PANTHER" id="PTHR43895">
    <property type="entry name" value="CALCIUM/CALMODULIN-DEPENDENT PROTEIN KINASE KINASE-RELATED"/>
    <property type="match status" value="1"/>
</dbReference>
<dbReference type="Gene3D" id="1.10.510.10">
    <property type="entry name" value="Transferase(Phosphotransferase) domain 1"/>
    <property type="match status" value="1"/>
</dbReference>
<dbReference type="Pfam" id="PF00498">
    <property type="entry name" value="FHA"/>
    <property type="match status" value="1"/>
</dbReference>
<comment type="caution">
    <text evidence="12">The sequence shown here is derived from an EMBL/GenBank/DDBJ whole genome shotgun (WGS) entry which is preliminary data.</text>
</comment>
<sequence>MPTEGLGGAPVADSRSHFHGVDSIRIDFEGFDVGSPLRVPASVWISACRPRLGPPGADFRTADEIELTGTQRTTQQEPTWAACAAESRQPHARLVPAAGAGGCHDMWGEELALGRHAACDVVLEDPKISARHLRVYCSEVGGPRHFFLEQLGANGSFINDHRMRKGDTRTLQHGDVVSLCTHARDARQPPTVVFLFVIQGRAAVATPASAATLPPARLPAAAVQPAAPCSAGASSGPAPSQTVSERWVHDSWDLREVLGSGFFSRVHVGLQVKTGERRAVKVVDKSKFLSFQARSRSHLQLSSEAEVLTSLEHPGIVRFHEWFQTDSHFFLVMELVEGGDLLFSSSDIMTNGCYAERAAARLFGMLTSAIGRITCTRRASCTGI</sequence>
<evidence type="ECO:0000256" key="6">
    <source>
        <dbReference type="ARBA" id="ARBA00022840"/>
    </source>
</evidence>
<keyword evidence="5" id="KW-0418">Kinase</keyword>
<keyword evidence="6 9" id="KW-0067">ATP-binding</keyword>
<protein>
    <recommendedName>
        <fullName evidence="1">non-specific serine/threonine protein kinase</fullName>
        <ecNumber evidence="1">2.7.11.1</ecNumber>
    </recommendedName>
</protein>
<gene>
    <name evidence="12" type="ORF">PCOR1329_LOCUS27518</name>
</gene>
<evidence type="ECO:0000256" key="9">
    <source>
        <dbReference type="PROSITE-ProRule" id="PRU10141"/>
    </source>
</evidence>
<dbReference type="SUPFAM" id="SSF49879">
    <property type="entry name" value="SMAD/FHA domain"/>
    <property type="match status" value="1"/>
</dbReference>
<comment type="catalytic activity">
    <reaction evidence="8">
        <text>L-seryl-[protein] + ATP = O-phospho-L-seryl-[protein] + ADP + H(+)</text>
        <dbReference type="Rhea" id="RHEA:17989"/>
        <dbReference type="Rhea" id="RHEA-COMP:9863"/>
        <dbReference type="Rhea" id="RHEA-COMP:11604"/>
        <dbReference type="ChEBI" id="CHEBI:15378"/>
        <dbReference type="ChEBI" id="CHEBI:29999"/>
        <dbReference type="ChEBI" id="CHEBI:30616"/>
        <dbReference type="ChEBI" id="CHEBI:83421"/>
        <dbReference type="ChEBI" id="CHEBI:456216"/>
        <dbReference type="EC" id="2.7.11.1"/>
    </reaction>
</comment>
<dbReference type="Gene3D" id="2.60.200.20">
    <property type="match status" value="1"/>
</dbReference>
<dbReference type="InterPro" id="IPR008984">
    <property type="entry name" value="SMAD_FHA_dom_sf"/>
</dbReference>
<dbReference type="Proteomes" id="UP001189429">
    <property type="component" value="Unassembled WGS sequence"/>
</dbReference>
<comment type="catalytic activity">
    <reaction evidence="7">
        <text>L-threonyl-[protein] + ATP = O-phospho-L-threonyl-[protein] + ADP + H(+)</text>
        <dbReference type="Rhea" id="RHEA:46608"/>
        <dbReference type="Rhea" id="RHEA-COMP:11060"/>
        <dbReference type="Rhea" id="RHEA-COMP:11605"/>
        <dbReference type="ChEBI" id="CHEBI:15378"/>
        <dbReference type="ChEBI" id="CHEBI:30013"/>
        <dbReference type="ChEBI" id="CHEBI:30616"/>
        <dbReference type="ChEBI" id="CHEBI:61977"/>
        <dbReference type="ChEBI" id="CHEBI:456216"/>
        <dbReference type="EC" id="2.7.11.1"/>
    </reaction>
</comment>
<keyword evidence="13" id="KW-1185">Reference proteome</keyword>
<dbReference type="InterPro" id="IPR000719">
    <property type="entry name" value="Prot_kinase_dom"/>
</dbReference>
<evidence type="ECO:0000256" key="2">
    <source>
        <dbReference type="ARBA" id="ARBA00022527"/>
    </source>
</evidence>
<keyword evidence="3" id="KW-0808">Transferase</keyword>
<feature type="domain" description="FHA" evidence="10">
    <location>
        <begin position="111"/>
        <end position="163"/>
    </location>
</feature>
<evidence type="ECO:0000256" key="8">
    <source>
        <dbReference type="ARBA" id="ARBA00048679"/>
    </source>
</evidence>
<organism evidence="12 13">
    <name type="scientific">Prorocentrum cordatum</name>
    <dbReference type="NCBI Taxonomy" id="2364126"/>
    <lineage>
        <taxon>Eukaryota</taxon>
        <taxon>Sar</taxon>
        <taxon>Alveolata</taxon>
        <taxon>Dinophyceae</taxon>
        <taxon>Prorocentrales</taxon>
        <taxon>Prorocentraceae</taxon>
        <taxon>Prorocentrum</taxon>
    </lineage>
</organism>
<dbReference type="InterPro" id="IPR000253">
    <property type="entry name" value="FHA_dom"/>
</dbReference>
<reference evidence="12" key="1">
    <citation type="submission" date="2023-10" db="EMBL/GenBank/DDBJ databases">
        <authorList>
            <person name="Chen Y."/>
            <person name="Shah S."/>
            <person name="Dougan E. K."/>
            <person name="Thang M."/>
            <person name="Chan C."/>
        </authorList>
    </citation>
    <scope>NUCLEOTIDE SEQUENCE [LARGE SCALE GENOMIC DNA]</scope>
</reference>
<dbReference type="SMART" id="SM00240">
    <property type="entry name" value="FHA"/>
    <property type="match status" value="1"/>
</dbReference>
<evidence type="ECO:0000256" key="5">
    <source>
        <dbReference type="ARBA" id="ARBA00022777"/>
    </source>
</evidence>
<evidence type="ECO:0000256" key="7">
    <source>
        <dbReference type="ARBA" id="ARBA00047899"/>
    </source>
</evidence>
<dbReference type="InterPro" id="IPR011009">
    <property type="entry name" value="Kinase-like_dom_sf"/>
</dbReference>
<dbReference type="InterPro" id="IPR017441">
    <property type="entry name" value="Protein_kinase_ATP_BS"/>
</dbReference>
<dbReference type="PROSITE" id="PS00107">
    <property type="entry name" value="PROTEIN_KINASE_ATP"/>
    <property type="match status" value="1"/>
</dbReference>
<dbReference type="SUPFAM" id="SSF56112">
    <property type="entry name" value="Protein kinase-like (PK-like)"/>
    <property type="match status" value="1"/>
</dbReference>
<evidence type="ECO:0000256" key="1">
    <source>
        <dbReference type="ARBA" id="ARBA00012513"/>
    </source>
</evidence>
<evidence type="ECO:0000313" key="12">
    <source>
        <dbReference type="EMBL" id="CAK0828238.1"/>
    </source>
</evidence>
<keyword evidence="4 9" id="KW-0547">Nucleotide-binding</keyword>
<evidence type="ECO:0000313" key="13">
    <source>
        <dbReference type="Proteomes" id="UP001189429"/>
    </source>
</evidence>
<dbReference type="EMBL" id="CAUYUJ010010001">
    <property type="protein sequence ID" value="CAK0828238.1"/>
    <property type="molecule type" value="Genomic_DNA"/>
</dbReference>
<proteinExistence type="predicted"/>
<dbReference type="PROSITE" id="PS50006">
    <property type="entry name" value="FHA_DOMAIN"/>
    <property type="match status" value="1"/>
</dbReference>
<accession>A0ABN9S8Y2</accession>